<dbReference type="PROSITE" id="PS51687">
    <property type="entry name" value="SAM_MT_RNA_M5U"/>
    <property type="match status" value="1"/>
</dbReference>
<reference evidence="8" key="1">
    <citation type="submission" date="2016-06" db="EMBL/GenBank/DDBJ databases">
        <authorList>
            <person name="Varghese N."/>
            <person name="Submissions Spin"/>
        </authorList>
    </citation>
    <scope>NUCLEOTIDE SEQUENCE [LARGE SCALE GENOMIC DNA]</scope>
    <source>
        <strain evidence="8">DSM 44100</strain>
    </source>
</reference>
<dbReference type="EMBL" id="FMCU01000012">
    <property type="protein sequence ID" value="SCF38354.1"/>
    <property type="molecule type" value="Genomic_DNA"/>
</dbReference>
<organism evidence="7 8">
    <name type="scientific">Micromonospora matsumotoense</name>
    <dbReference type="NCBI Taxonomy" id="121616"/>
    <lineage>
        <taxon>Bacteria</taxon>
        <taxon>Bacillati</taxon>
        <taxon>Actinomycetota</taxon>
        <taxon>Actinomycetes</taxon>
        <taxon>Micromonosporales</taxon>
        <taxon>Micromonosporaceae</taxon>
        <taxon>Micromonospora</taxon>
    </lineage>
</organism>
<dbReference type="Pfam" id="PF05175">
    <property type="entry name" value="MTS"/>
    <property type="match status" value="1"/>
</dbReference>
<evidence type="ECO:0000313" key="8">
    <source>
        <dbReference type="Proteomes" id="UP000198797"/>
    </source>
</evidence>
<keyword evidence="8" id="KW-1185">Reference proteome</keyword>
<proteinExistence type="inferred from homology"/>
<dbReference type="AlphaFoldDB" id="A0A1C5A009"/>
<dbReference type="InterPro" id="IPR002792">
    <property type="entry name" value="TRAM_dom"/>
</dbReference>
<evidence type="ECO:0000259" key="6">
    <source>
        <dbReference type="PROSITE" id="PS50926"/>
    </source>
</evidence>
<feature type="domain" description="TRAM" evidence="6">
    <location>
        <begin position="75"/>
        <end position="133"/>
    </location>
</feature>
<protein>
    <submittedName>
        <fullName evidence="7">23S rRNA m(5)U-1939 methyltransferase</fullName>
    </submittedName>
</protein>
<dbReference type="Proteomes" id="UP000198797">
    <property type="component" value="Unassembled WGS sequence"/>
</dbReference>
<comment type="similarity">
    <text evidence="4">Belongs to the class I-like SAM-binding methyltransferase superfamily. RNA M5U methyltransferase family.</text>
</comment>
<dbReference type="Gene3D" id="3.40.50.150">
    <property type="entry name" value="Vaccinia Virus protein VP39"/>
    <property type="match status" value="1"/>
</dbReference>
<dbReference type="GO" id="GO:0070041">
    <property type="term" value="F:rRNA (uridine-C5-)-methyltransferase activity"/>
    <property type="evidence" value="ECO:0007669"/>
    <property type="project" value="TreeGrafter"/>
</dbReference>
<feature type="binding site" evidence="4">
    <location>
        <position position="457"/>
    </location>
    <ligand>
        <name>S-adenosyl-L-methionine</name>
        <dbReference type="ChEBI" id="CHEBI:59789"/>
    </ligand>
</feature>
<dbReference type="PANTHER" id="PTHR11061:SF30">
    <property type="entry name" value="TRNA (URACIL(54)-C(5))-METHYLTRANSFERASE"/>
    <property type="match status" value="1"/>
</dbReference>
<keyword evidence="3 4" id="KW-0949">S-adenosyl-L-methionine</keyword>
<name>A0A1C5A009_9ACTN</name>
<dbReference type="Pfam" id="PF01938">
    <property type="entry name" value="TRAM"/>
    <property type="match status" value="1"/>
</dbReference>
<dbReference type="InterPro" id="IPR012340">
    <property type="entry name" value="NA-bd_OB-fold"/>
</dbReference>
<feature type="active site" description="Nucleophile" evidence="4">
    <location>
        <position position="484"/>
    </location>
</feature>
<evidence type="ECO:0000256" key="3">
    <source>
        <dbReference type="ARBA" id="ARBA00022691"/>
    </source>
</evidence>
<dbReference type="Gene3D" id="2.40.50.140">
    <property type="entry name" value="Nucleic acid-binding proteins"/>
    <property type="match status" value="1"/>
</dbReference>
<evidence type="ECO:0000256" key="4">
    <source>
        <dbReference type="PROSITE-ProRule" id="PRU01024"/>
    </source>
</evidence>
<dbReference type="STRING" id="121616.GA0070216_11293"/>
<dbReference type="InterPro" id="IPR007848">
    <property type="entry name" value="Small_mtfrase_dom"/>
</dbReference>
<feature type="compositionally biased region" description="Low complexity" evidence="5">
    <location>
        <begin position="13"/>
        <end position="41"/>
    </location>
</feature>
<dbReference type="PROSITE" id="PS01231">
    <property type="entry name" value="TRMA_2"/>
    <property type="match status" value="1"/>
</dbReference>
<accession>A0A1C5A009</accession>
<dbReference type="GO" id="GO:0070475">
    <property type="term" value="P:rRNA base methylation"/>
    <property type="evidence" value="ECO:0007669"/>
    <property type="project" value="TreeGrafter"/>
</dbReference>
<gene>
    <name evidence="7" type="ORF">GA0070216_11293</name>
</gene>
<sequence>MTARPGPARPVTTDRPAPARSDAPRSASTRSDAPRSASTRSDAARPDAVRSDAVGSDAVRSAGPSGGSGQERGPGLEEAERVELTVDAVAPGGHCVARVDGQVVFVRHALPGERVVAEVTELHRGFARADAVEIVEAAPERVTPPCPYARPGGCGGCDLQHVAPAAQLGWKRAVVREQLTRLGGLTDAEIDALRVTVEPLPGGPLGWRSRVRYAVDAAGRAGLLKHRSHEVVPIDRCLIAHPAIQQLPVLGRHWPTADAVEAVASTGGDVVVTALADGVRTRVDLSGPPPAVDVPGGPVVAEADIAGGPVVVEADLPGRPTAQVDGPVGSAAVEVDGSVAVREVAAGRDWTLPAGGFWQVHPAAADTLVDAVLDLLAPQPGESAWDLYGGAGLFAAALAGRVGPDARVTMVESAAEAVAAARRNLADLPRVEVVAARVETALARRRVTGPVDLVVLDPPRTGAGAAVVRDMIAASPRAIAYVACDPAAFARDVRTFARAGWRLAALRGFDLFPMTQHVELIGLFLPPSR</sequence>
<dbReference type="SUPFAM" id="SSF50249">
    <property type="entry name" value="Nucleic acid-binding proteins"/>
    <property type="match status" value="1"/>
</dbReference>
<dbReference type="Gene3D" id="2.40.50.1070">
    <property type="match status" value="1"/>
</dbReference>
<evidence type="ECO:0000256" key="1">
    <source>
        <dbReference type="ARBA" id="ARBA00022603"/>
    </source>
</evidence>
<keyword evidence="1 4" id="KW-0489">Methyltransferase</keyword>
<keyword evidence="2 4" id="KW-0808">Transferase</keyword>
<dbReference type="InterPro" id="IPR030391">
    <property type="entry name" value="MeTrfase_TrmA_CS"/>
</dbReference>
<dbReference type="PANTHER" id="PTHR11061">
    <property type="entry name" value="RNA M5U METHYLTRANSFERASE"/>
    <property type="match status" value="1"/>
</dbReference>
<evidence type="ECO:0000256" key="2">
    <source>
        <dbReference type="ARBA" id="ARBA00022679"/>
    </source>
</evidence>
<dbReference type="SUPFAM" id="SSF53335">
    <property type="entry name" value="S-adenosyl-L-methionine-dependent methyltransferases"/>
    <property type="match status" value="2"/>
</dbReference>
<feature type="binding site" evidence="4">
    <location>
        <position position="388"/>
    </location>
    <ligand>
        <name>S-adenosyl-L-methionine</name>
        <dbReference type="ChEBI" id="CHEBI:59789"/>
    </ligand>
</feature>
<feature type="binding site" evidence="4">
    <location>
        <position position="359"/>
    </location>
    <ligand>
        <name>S-adenosyl-L-methionine</name>
        <dbReference type="ChEBI" id="CHEBI:59789"/>
    </ligand>
</feature>
<feature type="region of interest" description="Disordered" evidence="5">
    <location>
        <begin position="1"/>
        <end position="77"/>
    </location>
</feature>
<evidence type="ECO:0000313" key="7">
    <source>
        <dbReference type="EMBL" id="SCF38354.1"/>
    </source>
</evidence>
<dbReference type="InterPro" id="IPR010280">
    <property type="entry name" value="U5_MeTrfase_fam"/>
</dbReference>
<dbReference type="PROSITE" id="PS50926">
    <property type="entry name" value="TRAM"/>
    <property type="match status" value="1"/>
</dbReference>
<evidence type="ECO:0000256" key="5">
    <source>
        <dbReference type="SAM" id="MobiDB-lite"/>
    </source>
</evidence>
<feature type="binding site" evidence="4">
    <location>
        <position position="412"/>
    </location>
    <ligand>
        <name>S-adenosyl-L-methionine</name>
        <dbReference type="ChEBI" id="CHEBI:59789"/>
    </ligand>
</feature>
<dbReference type="InterPro" id="IPR029063">
    <property type="entry name" value="SAM-dependent_MTases_sf"/>
</dbReference>